<protein>
    <submittedName>
        <fullName evidence="1">Uncharacterized protein</fullName>
    </submittedName>
</protein>
<dbReference type="EMBL" id="BMAW01118586">
    <property type="protein sequence ID" value="GFT80645.1"/>
    <property type="molecule type" value="Genomic_DNA"/>
</dbReference>
<sequence length="138" mass="15410">MLRKNVRHLSSNKALALPVDNFSGCLFFTKIDTSCHLPLMSLISREVSFSSGLTSSSLLSSIITTEWEIFCNSFSSYVLSSSAYSSMRSATSASSTSRPNERPMDTISSSMVRIPQIHLVLRQHLALIFSKLNSMFFW</sequence>
<organism evidence="1 2">
    <name type="scientific">Nephila pilipes</name>
    <name type="common">Giant wood spider</name>
    <name type="synonym">Nephila maculata</name>
    <dbReference type="NCBI Taxonomy" id="299642"/>
    <lineage>
        <taxon>Eukaryota</taxon>
        <taxon>Metazoa</taxon>
        <taxon>Ecdysozoa</taxon>
        <taxon>Arthropoda</taxon>
        <taxon>Chelicerata</taxon>
        <taxon>Arachnida</taxon>
        <taxon>Araneae</taxon>
        <taxon>Araneomorphae</taxon>
        <taxon>Entelegynae</taxon>
        <taxon>Araneoidea</taxon>
        <taxon>Nephilidae</taxon>
        <taxon>Nephila</taxon>
    </lineage>
</organism>
<proteinExistence type="predicted"/>
<evidence type="ECO:0000313" key="2">
    <source>
        <dbReference type="Proteomes" id="UP000887013"/>
    </source>
</evidence>
<name>A0A8X6PRP7_NEPPI</name>
<reference evidence="1" key="1">
    <citation type="submission" date="2020-08" db="EMBL/GenBank/DDBJ databases">
        <title>Multicomponent nature underlies the extraordinary mechanical properties of spider dragline silk.</title>
        <authorList>
            <person name="Kono N."/>
            <person name="Nakamura H."/>
            <person name="Mori M."/>
            <person name="Yoshida Y."/>
            <person name="Ohtoshi R."/>
            <person name="Malay A.D."/>
            <person name="Moran D.A.P."/>
            <person name="Tomita M."/>
            <person name="Numata K."/>
            <person name="Arakawa K."/>
        </authorList>
    </citation>
    <scope>NUCLEOTIDE SEQUENCE</scope>
</reference>
<dbReference type="Proteomes" id="UP000887013">
    <property type="component" value="Unassembled WGS sequence"/>
</dbReference>
<gene>
    <name evidence="1" type="ORF">NPIL_21841</name>
</gene>
<evidence type="ECO:0000313" key="1">
    <source>
        <dbReference type="EMBL" id="GFT80645.1"/>
    </source>
</evidence>
<comment type="caution">
    <text evidence="1">The sequence shown here is derived from an EMBL/GenBank/DDBJ whole genome shotgun (WGS) entry which is preliminary data.</text>
</comment>
<accession>A0A8X6PRP7</accession>
<keyword evidence="2" id="KW-1185">Reference proteome</keyword>
<dbReference type="AlphaFoldDB" id="A0A8X6PRP7"/>